<proteinExistence type="predicted"/>
<accession>A0A8J2HSM0</accession>
<reference evidence="1" key="1">
    <citation type="submission" date="2021-04" db="EMBL/GenBank/DDBJ databases">
        <authorList>
            <person name="Chebbi M.A.C M."/>
        </authorList>
    </citation>
    <scope>NUCLEOTIDE SEQUENCE</scope>
</reference>
<evidence type="ECO:0000313" key="2">
    <source>
        <dbReference type="Proteomes" id="UP000786811"/>
    </source>
</evidence>
<comment type="caution">
    <text evidence="1">The sequence shown here is derived from an EMBL/GenBank/DDBJ whole genome shotgun (WGS) entry which is preliminary data.</text>
</comment>
<protein>
    <submittedName>
        <fullName evidence="1">Uncharacterized protein</fullName>
    </submittedName>
</protein>
<dbReference type="OrthoDB" id="8123083at2759"/>
<sequence>MPKQQVPKIDIMTPELAAALDRANVISRMATYIIAALLSSLNIDCASVNFSHVTIHRSQVNEIKTPKEKKISSFFETP</sequence>
<dbReference type="Proteomes" id="UP000786811">
    <property type="component" value="Unassembled WGS sequence"/>
</dbReference>
<dbReference type="AlphaFoldDB" id="A0A8J2HSM0"/>
<gene>
    <name evidence="1" type="ORF">HICCMSTLAB_LOCUS13944</name>
</gene>
<keyword evidence="2" id="KW-1185">Reference proteome</keyword>
<name>A0A8J2HSM0_COTCN</name>
<organism evidence="1 2">
    <name type="scientific">Cotesia congregata</name>
    <name type="common">Parasitoid wasp</name>
    <name type="synonym">Apanteles congregatus</name>
    <dbReference type="NCBI Taxonomy" id="51543"/>
    <lineage>
        <taxon>Eukaryota</taxon>
        <taxon>Metazoa</taxon>
        <taxon>Ecdysozoa</taxon>
        <taxon>Arthropoda</taxon>
        <taxon>Hexapoda</taxon>
        <taxon>Insecta</taxon>
        <taxon>Pterygota</taxon>
        <taxon>Neoptera</taxon>
        <taxon>Endopterygota</taxon>
        <taxon>Hymenoptera</taxon>
        <taxon>Apocrita</taxon>
        <taxon>Ichneumonoidea</taxon>
        <taxon>Braconidae</taxon>
        <taxon>Microgastrinae</taxon>
        <taxon>Cotesia</taxon>
    </lineage>
</organism>
<evidence type="ECO:0000313" key="1">
    <source>
        <dbReference type="EMBL" id="CAG5109308.1"/>
    </source>
</evidence>
<dbReference type="EMBL" id="CAJNRD030001124">
    <property type="protein sequence ID" value="CAG5109308.1"/>
    <property type="molecule type" value="Genomic_DNA"/>
</dbReference>